<evidence type="ECO:0000256" key="9">
    <source>
        <dbReference type="SAM" id="Phobius"/>
    </source>
</evidence>
<evidence type="ECO:0000256" key="5">
    <source>
        <dbReference type="ARBA" id="ARBA00022989"/>
    </source>
</evidence>
<feature type="transmembrane region" description="Helical" evidence="9">
    <location>
        <begin position="430"/>
        <end position="455"/>
    </location>
</feature>
<dbReference type="InterPro" id="IPR005828">
    <property type="entry name" value="MFS_sugar_transport-like"/>
</dbReference>
<organism evidence="11 12">
    <name type="scientific">Gymnopus androsaceus JB14</name>
    <dbReference type="NCBI Taxonomy" id="1447944"/>
    <lineage>
        <taxon>Eukaryota</taxon>
        <taxon>Fungi</taxon>
        <taxon>Dikarya</taxon>
        <taxon>Basidiomycota</taxon>
        <taxon>Agaricomycotina</taxon>
        <taxon>Agaricomycetes</taxon>
        <taxon>Agaricomycetidae</taxon>
        <taxon>Agaricales</taxon>
        <taxon>Marasmiineae</taxon>
        <taxon>Omphalotaceae</taxon>
        <taxon>Gymnopus</taxon>
    </lineage>
</organism>
<evidence type="ECO:0000256" key="1">
    <source>
        <dbReference type="ARBA" id="ARBA00004141"/>
    </source>
</evidence>
<feature type="transmembrane region" description="Helical" evidence="9">
    <location>
        <begin position="159"/>
        <end position="181"/>
    </location>
</feature>
<dbReference type="GO" id="GO:0016020">
    <property type="term" value="C:membrane"/>
    <property type="evidence" value="ECO:0007669"/>
    <property type="project" value="UniProtKB-SubCell"/>
</dbReference>
<keyword evidence="3 8" id="KW-0813">Transport</keyword>
<dbReference type="PROSITE" id="PS00216">
    <property type="entry name" value="SUGAR_TRANSPORT_1"/>
    <property type="match status" value="1"/>
</dbReference>
<dbReference type="AlphaFoldDB" id="A0A6A4IAQ3"/>
<proteinExistence type="inferred from homology"/>
<dbReference type="EMBL" id="ML769404">
    <property type="protein sequence ID" value="KAE9406147.1"/>
    <property type="molecule type" value="Genomic_DNA"/>
</dbReference>
<evidence type="ECO:0000256" key="8">
    <source>
        <dbReference type="RuleBase" id="RU003346"/>
    </source>
</evidence>
<evidence type="ECO:0000313" key="12">
    <source>
        <dbReference type="Proteomes" id="UP000799118"/>
    </source>
</evidence>
<feature type="transmembrane region" description="Helical" evidence="9">
    <location>
        <begin position="134"/>
        <end position="153"/>
    </location>
</feature>
<dbReference type="PROSITE" id="PS50850">
    <property type="entry name" value="MFS"/>
    <property type="match status" value="1"/>
</dbReference>
<keyword evidence="6 9" id="KW-0472">Membrane</keyword>
<feature type="transmembrane region" description="Helical" evidence="9">
    <location>
        <begin position="193"/>
        <end position="214"/>
    </location>
</feature>
<keyword evidence="4 9" id="KW-0812">Transmembrane</keyword>
<evidence type="ECO:0000256" key="6">
    <source>
        <dbReference type="ARBA" id="ARBA00023136"/>
    </source>
</evidence>
<feature type="transmembrane region" description="Helical" evidence="9">
    <location>
        <begin position="365"/>
        <end position="385"/>
    </location>
</feature>
<dbReference type="InterPro" id="IPR050360">
    <property type="entry name" value="MFS_Sugar_Transporters"/>
</dbReference>
<dbReference type="PANTHER" id="PTHR48022:SF14">
    <property type="entry name" value="MAJOR FACILITATOR SUPERFAMILY (MFS) PROFILE DOMAIN-CONTAINING PROTEIN-RELATED"/>
    <property type="match status" value="1"/>
</dbReference>
<feature type="transmembrane region" description="Helical" evidence="9">
    <location>
        <begin position="63"/>
        <end position="86"/>
    </location>
</feature>
<dbReference type="FunFam" id="1.20.1250.20:FF:000026">
    <property type="entry name" value="MFS quinate transporter QutD"/>
    <property type="match status" value="1"/>
</dbReference>
<dbReference type="InterPro" id="IPR005829">
    <property type="entry name" value="Sugar_transporter_CS"/>
</dbReference>
<dbReference type="InterPro" id="IPR003663">
    <property type="entry name" value="Sugar/inositol_transpt"/>
</dbReference>
<accession>A0A6A4IAQ3</accession>
<protein>
    <submittedName>
        <fullName evidence="11">General substrate transporter</fullName>
    </submittedName>
</protein>
<dbReference type="PROSITE" id="PS00217">
    <property type="entry name" value="SUGAR_TRANSPORT_2"/>
    <property type="match status" value="1"/>
</dbReference>
<dbReference type="InterPro" id="IPR036259">
    <property type="entry name" value="MFS_trans_sf"/>
</dbReference>
<dbReference type="SUPFAM" id="SSF103473">
    <property type="entry name" value="MFS general substrate transporter"/>
    <property type="match status" value="1"/>
</dbReference>
<feature type="transmembrane region" description="Helical" evidence="9">
    <location>
        <begin position="329"/>
        <end position="350"/>
    </location>
</feature>
<dbReference type="InterPro" id="IPR020846">
    <property type="entry name" value="MFS_dom"/>
</dbReference>
<evidence type="ECO:0000256" key="3">
    <source>
        <dbReference type="ARBA" id="ARBA00022448"/>
    </source>
</evidence>
<dbReference type="Proteomes" id="UP000799118">
    <property type="component" value="Unassembled WGS sequence"/>
</dbReference>
<dbReference type="PRINTS" id="PR00171">
    <property type="entry name" value="SUGRTRNSPORT"/>
</dbReference>
<feature type="transmembrane region" description="Helical" evidence="9">
    <location>
        <begin position="397"/>
        <end position="418"/>
    </location>
</feature>
<dbReference type="PANTHER" id="PTHR48022">
    <property type="entry name" value="PLASTIDIC GLUCOSE TRANSPORTER 4"/>
    <property type="match status" value="1"/>
</dbReference>
<evidence type="ECO:0000256" key="4">
    <source>
        <dbReference type="ARBA" id="ARBA00022692"/>
    </source>
</evidence>
<keyword evidence="5 9" id="KW-1133">Transmembrane helix</keyword>
<feature type="transmembrane region" description="Helical" evidence="9">
    <location>
        <begin position="492"/>
        <end position="512"/>
    </location>
</feature>
<gene>
    <name evidence="11" type="ORF">BT96DRAFT_915643</name>
</gene>
<comment type="subcellular location">
    <subcellularLocation>
        <location evidence="1">Membrane</location>
        <topology evidence="1">Multi-pass membrane protein</topology>
    </subcellularLocation>
</comment>
<dbReference type="GO" id="GO:0005351">
    <property type="term" value="F:carbohydrate:proton symporter activity"/>
    <property type="evidence" value="ECO:0007669"/>
    <property type="project" value="TreeGrafter"/>
</dbReference>
<evidence type="ECO:0000313" key="11">
    <source>
        <dbReference type="EMBL" id="KAE9406147.1"/>
    </source>
</evidence>
<feature type="domain" description="Major facilitator superfamily (MFS) profile" evidence="10">
    <location>
        <begin position="67"/>
        <end position="520"/>
    </location>
</feature>
<comment type="catalytic activity">
    <reaction evidence="7">
        <text>myo-inositol(out) + H(+)(out) = myo-inositol(in) + H(+)(in)</text>
        <dbReference type="Rhea" id="RHEA:60364"/>
        <dbReference type="ChEBI" id="CHEBI:15378"/>
        <dbReference type="ChEBI" id="CHEBI:17268"/>
    </reaction>
</comment>
<dbReference type="OrthoDB" id="8120565at2759"/>
<evidence type="ECO:0000256" key="7">
    <source>
        <dbReference type="ARBA" id="ARBA00049119"/>
    </source>
</evidence>
<feature type="transmembrane region" description="Helical" evidence="9">
    <location>
        <begin position="106"/>
        <end position="127"/>
    </location>
</feature>
<dbReference type="Gene3D" id="1.20.1250.20">
    <property type="entry name" value="MFS general substrate transporter like domains"/>
    <property type="match status" value="1"/>
</dbReference>
<evidence type="ECO:0000259" key="10">
    <source>
        <dbReference type="PROSITE" id="PS50850"/>
    </source>
</evidence>
<sequence>MTGLGSGHYARLPDDPASSQLLNGLPIIHDTPHGGQITLHPDGRSYTYIYGPKGLAGLFHNRYALLCAIFASIGGLSFGYDQGVIANVLVMKDFMTRWPITPLEEGFMTAVLELGALIGALFAGIFADSYSRRFSIFISCIIFSIGSVFQCGAQSLLHIFIGRAVGGVGVGALSALSPLYMAEISPPEVRGSLMALEQFAIVLGVVVGFWLGYFTRDIPGSASWRIPLGVQIIPAFVLIMACVFLPASPRLLVLQGKYDEAIASLAQLRLRSMEEAKDDPLIQIEFLEMRVEATMIQRTFGTAETSKSALSTEWNSWKRLLRKKYRDRTAIGVLMAFFQQWSGINALLYYGPTLVKSIGLSGDNVTLLVSGGIGIVQFIAVLPAIRYIDEWGRRPLLRGGSIAMTCSHFGIAILITLFASDWAAHSTGAWIAVAFVYLFTAAYGVSFGPIAWVLPSEVFPLSMRSKGVSLSTASVWINNFIVGLITPLTLEWSAAGTFMMFAVASFFAYIWVTYTVPETANVSLEEIDGMFRSSAGREEIAMKRQIEEDLGLRDVIARLSREVYPATES</sequence>
<feature type="transmembrane region" description="Helical" evidence="9">
    <location>
        <begin position="467"/>
        <end position="486"/>
    </location>
</feature>
<keyword evidence="12" id="KW-1185">Reference proteome</keyword>
<dbReference type="NCBIfam" id="TIGR00879">
    <property type="entry name" value="SP"/>
    <property type="match status" value="1"/>
</dbReference>
<reference evidence="11" key="1">
    <citation type="journal article" date="2019" name="Environ. Microbiol.">
        <title>Fungal ecological strategies reflected in gene transcription - a case study of two litter decomposers.</title>
        <authorList>
            <person name="Barbi F."/>
            <person name="Kohler A."/>
            <person name="Barry K."/>
            <person name="Baskaran P."/>
            <person name="Daum C."/>
            <person name="Fauchery L."/>
            <person name="Ihrmark K."/>
            <person name="Kuo A."/>
            <person name="LaButti K."/>
            <person name="Lipzen A."/>
            <person name="Morin E."/>
            <person name="Grigoriev I.V."/>
            <person name="Henrissat B."/>
            <person name="Lindahl B."/>
            <person name="Martin F."/>
        </authorList>
    </citation>
    <scope>NUCLEOTIDE SEQUENCE</scope>
    <source>
        <strain evidence="11">JB14</strain>
    </source>
</reference>
<evidence type="ECO:0000256" key="2">
    <source>
        <dbReference type="ARBA" id="ARBA00010992"/>
    </source>
</evidence>
<comment type="similarity">
    <text evidence="2 8">Belongs to the major facilitator superfamily. Sugar transporter (TC 2.A.1.1) family.</text>
</comment>
<name>A0A6A4IAQ3_9AGAR</name>
<dbReference type="Pfam" id="PF00083">
    <property type="entry name" value="Sugar_tr"/>
    <property type="match status" value="1"/>
</dbReference>
<feature type="transmembrane region" description="Helical" evidence="9">
    <location>
        <begin position="226"/>
        <end position="247"/>
    </location>
</feature>